<feature type="transmembrane region" description="Helical" evidence="6">
    <location>
        <begin position="110"/>
        <end position="131"/>
    </location>
</feature>
<feature type="transmembrane region" description="Helical" evidence="6">
    <location>
        <begin position="352"/>
        <end position="375"/>
    </location>
</feature>
<feature type="transmembrane region" description="Helical" evidence="6">
    <location>
        <begin position="405"/>
        <end position="429"/>
    </location>
</feature>
<evidence type="ECO:0000256" key="6">
    <source>
        <dbReference type="SAM" id="Phobius"/>
    </source>
</evidence>
<sequence length="605" mass="65245">MNAAVPDEGLILDSQSDDRLRAKALATSAAELPDGYYRSTRVVATFSAFSLNVVATYFLLLASSSALPHILQDVGRSENSTLFSTLWTTGQAVSILMMGRLTDRFGRRPFVIVTHILGLIGAIVACTATNFNALLAAMTMLGVAAGPAGSAPLIIGELMSNKTKFLGILLVSIPNIVSTMGPYFGQRLSIQGSWRWIFYIYIIISSIATALIVIWYHPPSFTQLHGKNASKRAELVKVDWIGIIFLTAGTSLFLLGVSWGGQPNNPWNSARVIGLIASGAGTLIIFGLYEVYGNPERPMVPPKLFKDVRGFVCILLISSIMGAMHLSLIIIYPQQVVNIFGSSLKGWEETAWMTATATFGTWAGVVTLGSCFHLIKHIRLQILVGTMWLTAFLGAMSSINRDNKGSAIAFSFLAGFIVAWAQDVTMMLVQFITTDENLGVAFAVVAAARPFCGSIFTAAFIAVYTNRYPRELTTHLSSALRGTGFPQGSFSGLLEAAKSGQIEAVNALPGMTTNISQLVSKAMADSYAASYANVYYFAVALGVIPIVASLCMRDLDSYLTDHVPHQLYDRKNAAKDILEGDSESQPSPTILSINGKNERYCTSVA</sequence>
<keyword evidence="4 6" id="KW-1133">Transmembrane helix</keyword>
<dbReference type="CDD" id="cd06179">
    <property type="entry name" value="MFS_TRI12_like"/>
    <property type="match status" value="1"/>
</dbReference>
<dbReference type="PANTHER" id="PTHR23501">
    <property type="entry name" value="MAJOR FACILITATOR SUPERFAMILY"/>
    <property type="match status" value="1"/>
</dbReference>
<evidence type="ECO:0000256" key="2">
    <source>
        <dbReference type="ARBA" id="ARBA00022448"/>
    </source>
</evidence>
<dbReference type="AlphaFoldDB" id="A0A1B8AWF6"/>
<dbReference type="PROSITE" id="PS50850">
    <property type="entry name" value="MFS"/>
    <property type="match status" value="1"/>
</dbReference>
<evidence type="ECO:0000256" key="4">
    <source>
        <dbReference type="ARBA" id="ARBA00022989"/>
    </source>
</evidence>
<dbReference type="GO" id="GO:0005886">
    <property type="term" value="C:plasma membrane"/>
    <property type="evidence" value="ECO:0007669"/>
    <property type="project" value="TreeGrafter"/>
</dbReference>
<dbReference type="Proteomes" id="UP000091967">
    <property type="component" value="Unassembled WGS sequence"/>
</dbReference>
<feature type="transmembrane region" description="Helical" evidence="6">
    <location>
        <begin position="441"/>
        <end position="464"/>
    </location>
</feature>
<evidence type="ECO:0000256" key="5">
    <source>
        <dbReference type="ARBA" id="ARBA00023136"/>
    </source>
</evidence>
<dbReference type="EMBL" id="LYXU01000002">
    <property type="protein sequence ID" value="OBS24852.1"/>
    <property type="molecule type" value="Genomic_DNA"/>
</dbReference>
<feature type="transmembrane region" description="Helical" evidence="6">
    <location>
        <begin position="534"/>
        <end position="552"/>
    </location>
</feature>
<dbReference type="Gene3D" id="1.20.1250.20">
    <property type="entry name" value="MFS general substrate transporter like domains"/>
    <property type="match status" value="1"/>
</dbReference>
<evidence type="ECO:0000259" key="7">
    <source>
        <dbReference type="PROSITE" id="PS50850"/>
    </source>
</evidence>
<name>A0A1B8AWF6_FUSPO</name>
<feature type="transmembrane region" description="Helical" evidence="6">
    <location>
        <begin position="196"/>
        <end position="217"/>
    </location>
</feature>
<organism evidence="8 9">
    <name type="scientific">Fusarium poae</name>
    <dbReference type="NCBI Taxonomy" id="36050"/>
    <lineage>
        <taxon>Eukaryota</taxon>
        <taxon>Fungi</taxon>
        <taxon>Dikarya</taxon>
        <taxon>Ascomycota</taxon>
        <taxon>Pezizomycotina</taxon>
        <taxon>Sordariomycetes</taxon>
        <taxon>Hypocreomycetidae</taxon>
        <taxon>Hypocreales</taxon>
        <taxon>Nectriaceae</taxon>
        <taxon>Fusarium</taxon>
    </lineage>
</organism>
<feature type="transmembrane region" description="Helical" evidence="6">
    <location>
        <begin position="310"/>
        <end position="332"/>
    </location>
</feature>
<feature type="transmembrane region" description="Helical" evidence="6">
    <location>
        <begin position="80"/>
        <end position="98"/>
    </location>
</feature>
<feature type="transmembrane region" description="Helical" evidence="6">
    <location>
        <begin position="165"/>
        <end position="184"/>
    </location>
</feature>
<dbReference type="Pfam" id="PF06609">
    <property type="entry name" value="TRI12"/>
    <property type="match status" value="1"/>
</dbReference>
<evidence type="ECO:0000256" key="3">
    <source>
        <dbReference type="ARBA" id="ARBA00022692"/>
    </source>
</evidence>
<evidence type="ECO:0000313" key="8">
    <source>
        <dbReference type="EMBL" id="OBS24852.1"/>
    </source>
</evidence>
<keyword evidence="2" id="KW-0813">Transport</keyword>
<dbReference type="PANTHER" id="PTHR23501:SF109">
    <property type="entry name" value="MAJOR FACILITATOR SUPERFAMILY (MFS) PROFILE DOMAIN-CONTAINING PROTEIN-RELATED"/>
    <property type="match status" value="1"/>
</dbReference>
<dbReference type="InterPro" id="IPR020846">
    <property type="entry name" value="MFS_dom"/>
</dbReference>
<protein>
    <recommendedName>
        <fullName evidence="7">Major facilitator superfamily (MFS) profile domain-containing protein</fullName>
    </recommendedName>
</protein>
<dbReference type="InterPro" id="IPR053791">
    <property type="entry name" value="MFS_Tri12-like"/>
</dbReference>
<gene>
    <name evidence="8" type="ORF">FPOA_05389</name>
</gene>
<dbReference type="OMA" id="FYIYIIM"/>
<evidence type="ECO:0000313" key="9">
    <source>
        <dbReference type="Proteomes" id="UP000091967"/>
    </source>
</evidence>
<feature type="transmembrane region" description="Helical" evidence="6">
    <location>
        <begin position="272"/>
        <end position="289"/>
    </location>
</feature>
<dbReference type="InterPro" id="IPR036259">
    <property type="entry name" value="MFS_trans_sf"/>
</dbReference>
<feature type="transmembrane region" description="Helical" evidence="6">
    <location>
        <begin position="42"/>
        <end position="60"/>
    </location>
</feature>
<evidence type="ECO:0000256" key="1">
    <source>
        <dbReference type="ARBA" id="ARBA00004141"/>
    </source>
</evidence>
<dbReference type="SUPFAM" id="SSF103473">
    <property type="entry name" value="MFS general substrate transporter"/>
    <property type="match status" value="1"/>
</dbReference>
<keyword evidence="3 6" id="KW-0812">Transmembrane</keyword>
<feature type="transmembrane region" description="Helical" evidence="6">
    <location>
        <begin position="238"/>
        <end position="260"/>
    </location>
</feature>
<accession>A0A1B8AWF6</accession>
<comment type="subcellular location">
    <subcellularLocation>
        <location evidence="1">Membrane</location>
        <topology evidence="1">Multi-pass membrane protein</topology>
    </subcellularLocation>
</comment>
<keyword evidence="5 6" id="KW-0472">Membrane</keyword>
<feature type="domain" description="Major facilitator superfamily (MFS) profile" evidence="7">
    <location>
        <begin position="40"/>
        <end position="557"/>
    </location>
</feature>
<reference evidence="8 9" key="1">
    <citation type="submission" date="2016-06" db="EMBL/GenBank/DDBJ databases">
        <title>Living apart together: crosstalk between the core and supernumerary genomes in a fungal plant pathogen.</title>
        <authorList>
            <person name="Vanheule A."/>
            <person name="Audenaert K."/>
            <person name="Warris S."/>
            <person name="Van De Geest H."/>
            <person name="Schijlen E."/>
            <person name="Hofte M."/>
            <person name="De Saeger S."/>
            <person name="Haesaert G."/>
            <person name="Waalwijk C."/>
            <person name="Van Der Lee T."/>
        </authorList>
    </citation>
    <scope>NUCLEOTIDE SEQUENCE [LARGE SCALE GENOMIC DNA]</scope>
    <source>
        <strain evidence="8 9">2516</strain>
    </source>
</reference>
<dbReference type="GO" id="GO:0022857">
    <property type="term" value="F:transmembrane transporter activity"/>
    <property type="evidence" value="ECO:0007669"/>
    <property type="project" value="InterPro"/>
</dbReference>
<keyword evidence="9" id="KW-1185">Reference proteome</keyword>
<feature type="transmembrane region" description="Helical" evidence="6">
    <location>
        <begin position="137"/>
        <end position="158"/>
    </location>
</feature>
<proteinExistence type="predicted"/>
<comment type="caution">
    <text evidence="8">The sequence shown here is derived from an EMBL/GenBank/DDBJ whole genome shotgun (WGS) entry which is preliminary data.</text>
</comment>
<dbReference type="InterPro" id="IPR010573">
    <property type="entry name" value="MFS_Str1/Tri12-like"/>
</dbReference>